<dbReference type="RefSeq" id="WP_187659103.1">
    <property type="nucleotide sequence ID" value="NZ_JACTAB010000001.1"/>
</dbReference>
<evidence type="ECO:0000313" key="2">
    <source>
        <dbReference type="EMBL" id="MEK8178960.1"/>
    </source>
</evidence>
<proteinExistence type="predicted"/>
<comment type="caution">
    <text evidence="2">The sequence shown here is derived from an EMBL/GenBank/DDBJ whole genome shotgun (WGS) entry which is preliminary data.</text>
</comment>
<keyword evidence="3" id="KW-1185">Reference proteome</keyword>
<feature type="signal peptide" evidence="1">
    <location>
        <begin position="1"/>
        <end position="26"/>
    </location>
</feature>
<evidence type="ECO:0000313" key="3">
    <source>
        <dbReference type="Proteomes" id="UP001491349"/>
    </source>
</evidence>
<evidence type="ECO:0000256" key="1">
    <source>
        <dbReference type="SAM" id="SignalP"/>
    </source>
</evidence>
<gene>
    <name evidence="2" type="ORF">WMW71_01290</name>
</gene>
<name>A0ABU9DX50_9FLAO</name>
<dbReference type="EMBL" id="JBBPCB010000001">
    <property type="protein sequence ID" value="MEK8178960.1"/>
    <property type="molecule type" value="Genomic_DNA"/>
</dbReference>
<accession>A0ABU9DX50</accession>
<dbReference type="Proteomes" id="UP001491349">
    <property type="component" value="Unassembled WGS sequence"/>
</dbReference>
<feature type="chain" id="PRO_5046081324" evidence="1">
    <location>
        <begin position="27"/>
        <end position="79"/>
    </location>
</feature>
<sequence>MKTINLENTSKVLLMLFLLFSTTSFSFTKFPTEASSSGHESRTCFVSKAKKAPKTTAKTYAKPSKAFAMQSKSKKFFKK</sequence>
<protein>
    <submittedName>
        <fullName evidence="2">Uncharacterized protein</fullName>
    </submittedName>
</protein>
<reference evidence="2 3" key="1">
    <citation type="submission" date="2024-04" db="EMBL/GenBank/DDBJ databases">
        <title>draft genome sequnece of Flavobacterium buctense JCM 30750.</title>
        <authorList>
            <person name="Kim D.-U."/>
        </authorList>
    </citation>
    <scope>NUCLEOTIDE SEQUENCE [LARGE SCALE GENOMIC DNA]</scope>
    <source>
        <strain evidence="2 3">JCM 30750</strain>
    </source>
</reference>
<keyword evidence="1" id="KW-0732">Signal</keyword>
<organism evidence="2 3">
    <name type="scientific">Flavobacterium buctense</name>
    <dbReference type="NCBI Taxonomy" id="1648146"/>
    <lineage>
        <taxon>Bacteria</taxon>
        <taxon>Pseudomonadati</taxon>
        <taxon>Bacteroidota</taxon>
        <taxon>Flavobacteriia</taxon>
        <taxon>Flavobacteriales</taxon>
        <taxon>Flavobacteriaceae</taxon>
        <taxon>Flavobacterium</taxon>
    </lineage>
</organism>